<name>A0AAD7ZJV0_DIPPU</name>
<sequence length="59" mass="7509">EKHRVPKFFAYQPNIDLVFLIWYRYLSLPYKFLLIQDTMYQFPNKRFEFLKIRFPLMIM</sequence>
<dbReference type="Proteomes" id="UP001233999">
    <property type="component" value="Unassembled WGS sequence"/>
</dbReference>
<feature type="non-terminal residue" evidence="1">
    <location>
        <position position="59"/>
    </location>
</feature>
<reference evidence="1" key="1">
    <citation type="journal article" date="2023" name="IScience">
        <title>Live-bearing cockroach genome reveals convergent evolutionary mechanisms linked to viviparity in insects and beyond.</title>
        <authorList>
            <person name="Fouks B."/>
            <person name="Harrison M.C."/>
            <person name="Mikhailova A.A."/>
            <person name="Marchal E."/>
            <person name="English S."/>
            <person name="Carruthers M."/>
            <person name="Jennings E.C."/>
            <person name="Chiamaka E.L."/>
            <person name="Frigard R.A."/>
            <person name="Pippel M."/>
            <person name="Attardo G.M."/>
            <person name="Benoit J.B."/>
            <person name="Bornberg-Bauer E."/>
            <person name="Tobe S.S."/>
        </authorList>
    </citation>
    <scope>NUCLEOTIDE SEQUENCE</scope>
    <source>
        <strain evidence="1">Stay&amp;Tobe</strain>
    </source>
</reference>
<feature type="non-terminal residue" evidence="1">
    <location>
        <position position="1"/>
    </location>
</feature>
<comment type="caution">
    <text evidence="1">The sequence shown here is derived from an EMBL/GenBank/DDBJ whole genome shotgun (WGS) entry which is preliminary data.</text>
</comment>
<organism evidence="1 2">
    <name type="scientific">Diploptera punctata</name>
    <name type="common">Pacific beetle cockroach</name>
    <dbReference type="NCBI Taxonomy" id="6984"/>
    <lineage>
        <taxon>Eukaryota</taxon>
        <taxon>Metazoa</taxon>
        <taxon>Ecdysozoa</taxon>
        <taxon>Arthropoda</taxon>
        <taxon>Hexapoda</taxon>
        <taxon>Insecta</taxon>
        <taxon>Pterygota</taxon>
        <taxon>Neoptera</taxon>
        <taxon>Polyneoptera</taxon>
        <taxon>Dictyoptera</taxon>
        <taxon>Blattodea</taxon>
        <taxon>Blaberoidea</taxon>
        <taxon>Blaberidae</taxon>
        <taxon>Diplopterinae</taxon>
        <taxon>Diploptera</taxon>
    </lineage>
</organism>
<dbReference type="EMBL" id="JASPKZ010007850">
    <property type="protein sequence ID" value="KAJ9581700.1"/>
    <property type="molecule type" value="Genomic_DNA"/>
</dbReference>
<gene>
    <name evidence="1" type="ORF">L9F63_023119</name>
</gene>
<keyword evidence="2" id="KW-1185">Reference proteome</keyword>
<accession>A0AAD7ZJV0</accession>
<evidence type="ECO:0000313" key="2">
    <source>
        <dbReference type="Proteomes" id="UP001233999"/>
    </source>
</evidence>
<evidence type="ECO:0000313" key="1">
    <source>
        <dbReference type="EMBL" id="KAJ9581700.1"/>
    </source>
</evidence>
<dbReference type="AlphaFoldDB" id="A0AAD7ZJV0"/>
<reference evidence="1" key="2">
    <citation type="submission" date="2023-05" db="EMBL/GenBank/DDBJ databases">
        <authorList>
            <person name="Fouks B."/>
        </authorList>
    </citation>
    <scope>NUCLEOTIDE SEQUENCE</scope>
    <source>
        <strain evidence="1">Stay&amp;Tobe</strain>
        <tissue evidence="1">Testes</tissue>
    </source>
</reference>
<proteinExistence type="predicted"/>
<protein>
    <submittedName>
        <fullName evidence="1">Uncharacterized protein</fullName>
    </submittedName>
</protein>